<dbReference type="GO" id="GO:0000160">
    <property type="term" value="P:phosphorelay signal transduction system"/>
    <property type="evidence" value="ECO:0007669"/>
    <property type="project" value="InterPro"/>
</dbReference>
<evidence type="ECO:0000256" key="1">
    <source>
        <dbReference type="ARBA" id="ARBA00022553"/>
    </source>
</evidence>
<evidence type="ECO:0000259" key="3">
    <source>
        <dbReference type="PROSITE" id="PS50110"/>
    </source>
</evidence>
<dbReference type="SMART" id="SM00448">
    <property type="entry name" value="REC"/>
    <property type="match status" value="1"/>
</dbReference>
<evidence type="ECO:0000256" key="2">
    <source>
        <dbReference type="PROSITE-ProRule" id="PRU00169"/>
    </source>
</evidence>
<comment type="caution">
    <text evidence="4">The sequence shown here is derived from an EMBL/GenBank/DDBJ whole genome shotgun (WGS) entry which is preliminary data.</text>
</comment>
<dbReference type="SUPFAM" id="SSF52172">
    <property type="entry name" value="CheY-like"/>
    <property type="match status" value="1"/>
</dbReference>
<dbReference type="InterPro" id="IPR001789">
    <property type="entry name" value="Sig_transdc_resp-reg_receiver"/>
</dbReference>
<dbReference type="Proteomes" id="UP000191980">
    <property type="component" value="Unassembled WGS sequence"/>
</dbReference>
<dbReference type="InterPro" id="IPR011006">
    <property type="entry name" value="CheY-like_superfamily"/>
</dbReference>
<reference evidence="4 5" key="1">
    <citation type="submission" date="2015-12" db="EMBL/GenBank/DDBJ databases">
        <authorList>
            <person name="Shamseldin A."/>
            <person name="Moawad H."/>
            <person name="Abd El-Rahim W.M."/>
            <person name="Sadowsky M.J."/>
        </authorList>
    </citation>
    <scope>NUCLEOTIDE SEQUENCE [LARGE SCALE GENOMIC DNA]</scope>
    <source>
        <strain evidence="4 5">WF1</strain>
    </source>
</reference>
<evidence type="ECO:0000313" key="4">
    <source>
        <dbReference type="EMBL" id="OQK17384.1"/>
    </source>
</evidence>
<dbReference type="PANTHER" id="PTHR44591">
    <property type="entry name" value="STRESS RESPONSE REGULATOR PROTEIN 1"/>
    <property type="match status" value="1"/>
</dbReference>
<dbReference type="Pfam" id="PF00072">
    <property type="entry name" value="Response_reg"/>
    <property type="match status" value="1"/>
</dbReference>
<dbReference type="STRING" id="1420851.AU255_05755"/>
<protein>
    <recommendedName>
        <fullName evidence="3">Response regulatory domain-containing protein</fullName>
    </recommendedName>
</protein>
<dbReference type="InterPro" id="IPR007421">
    <property type="entry name" value="Schlafen_AlbA_2_dom"/>
</dbReference>
<dbReference type="RefSeq" id="WP_233144562.1">
    <property type="nucleotide sequence ID" value="NZ_LPUF01000001.1"/>
</dbReference>
<dbReference type="InterPro" id="IPR038461">
    <property type="entry name" value="Schlafen_AlbA_2_dom_sf"/>
</dbReference>
<sequence length="308" mass="34571">MNDFQPTVLIVDDTPANIQLLNGMLRGLYKVKAATSGEKALKIAHTEPRPDIILLDIMMPEMDGYEVCRQLKSSTYTAAIPVIFITAKAGVEDEQHGFSLGAVDYVTKPFNPDIVKTRVRTHLELYAQQQTLYAENKQLKQRIANKFCDYIEAEIVSILAAGESDGTEFKSTLRWNLHTDKADKKIENACLKTVAAFLNSDSGVLLVGVDDNGNILGLEQDGFASEDKLLLHWNSLLKSHIGIEFMQLIRSQINNFAGQRILLVQCLRSSKPVFFRRDNDEIFYVRTGNGTNQLKPSEVLAYLDQRES</sequence>
<dbReference type="CDD" id="cd19920">
    <property type="entry name" value="REC_PA4781-like"/>
    <property type="match status" value="1"/>
</dbReference>
<dbReference type="PROSITE" id="PS50110">
    <property type="entry name" value="RESPONSE_REGULATORY"/>
    <property type="match status" value="1"/>
</dbReference>
<organism evidence="4 5">
    <name type="scientific">Methyloprofundus sedimenti</name>
    <dbReference type="NCBI Taxonomy" id="1420851"/>
    <lineage>
        <taxon>Bacteria</taxon>
        <taxon>Pseudomonadati</taxon>
        <taxon>Pseudomonadota</taxon>
        <taxon>Gammaproteobacteria</taxon>
        <taxon>Methylococcales</taxon>
        <taxon>Methylococcaceae</taxon>
        <taxon>Methyloprofundus</taxon>
    </lineage>
</organism>
<keyword evidence="1 2" id="KW-0597">Phosphoprotein</keyword>
<keyword evidence="5" id="KW-1185">Reference proteome</keyword>
<proteinExistence type="predicted"/>
<accession>A0A1V8M729</accession>
<name>A0A1V8M729_9GAMM</name>
<evidence type="ECO:0000313" key="5">
    <source>
        <dbReference type="Proteomes" id="UP000191980"/>
    </source>
</evidence>
<dbReference type="Gene3D" id="3.30.950.30">
    <property type="entry name" value="Schlafen, AAA domain"/>
    <property type="match status" value="1"/>
</dbReference>
<dbReference type="PANTHER" id="PTHR44591:SF3">
    <property type="entry name" value="RESPONSE REGULATORY DOMAIN-CONTAINING PROTEIN"/>
    <property type="match status" value="1"/>
</dbReference>
<dbReference type="EMBL" id="LPUF01000001">
    <property type="protein sequence ID" value="OQK17384.1"/>
    <property type="molecule type" value="Genomic_DNA"/>
</dbReference>
<feature type="domain" description="Response regulatory" evidence="3">
    <location>
        <begin position="7"/>
        <end position="123"/>
    </location>
</feature>
<dbReference type="Gene3D" id="3.40.50.2300">
    <property type="match status" value="1"/>
</dbReference>
<dbReference type="Pfam" id="PF04326">
    <property type="entry name" value="SLFN_AlbA_2"/>
    <property type="match status" value="1"/>
</dbReference>
<feature type="modified residue" description="4-aspartylphosphate" evidence="2">
    <location>
        <position position="56"/>
    </location>
</feature>
<dbReference type="AlphaFoldDB" id="A0A1V8M729"/>
<dbReference type="InterPro" id="IPR050595">
    <property type="entry name" value="Bact_response_regulator"/>
</dbReference>
<gene>
    <name evidence="4" type="ORF">AU255_05755</name>
</gene>